<proteinExistence type="inferred from homology"/>
<comment type="caution">
    <text evidence="4">The sequence shown here is derived from an EMBL/GenBank/DDBJ whole genome shotgun (WGS) entry which is preliminary data.</text>
</comment>
<dbReference type="PROSITE" id="PS00061">
    <property type="entry name" value="ADH_SHORT"/>
    <property type="match status" value="1"/>
</dbReference>
<dbReference type="InterPro" id="IPR057326">
    <property type="entry name" value="KR_dom"/>
</dbReference>
<evidence type="ECO:0000313" key="4">
    <source>
        <dbReference type="EMBL" id="MBP2376414.1"/>
    </source>
</evidence>
<dbReference type="SUPFAM" id="SSF51735">
    <property type="entry name" value="NAD(P)-binding Rossmann-fold domains"/>
    <property type="match status" value="1"/>
</dbReference>
<name>A0ABS4WJN3_9MICC</name>
<dbReference type="EMBL" id="JAGIOE010000001">
    <property type="protein sequence ID" value="MBP2376414.1"/>
    <property type="molecule type" value="Genomic_DNA"/>
</dbReference>
<dbReference type="Proteomes" id="UP000766570">
    <property type="component" value="Unassembled WGS sequence"/>
</dbReference>
<dbReference type="Gene3D" id="3.40.50.720">
    <property type="entry name" value="NAD(P)-binding Rossmann-like Domain"/>
    <property type="match status" value="1"/>
</dbReference>
<dbReference type="PANTHER" id="PTHR42760">
    <property type="entry name" value="SHORT-CHAIN DEHYDROGENASES/REDUCTASES FAMILY MEMBER"/>
    <property type="match status" value="1"/>
</dbReference>
<dbReference type="InterPro" id="IPR002347">
    <property type="entry name" value="SDR_fam"/>
</dbReference>
<dbReference type="Pfam" id="PF13561">
    <property type="entry name" value="adh_short_C2"/>
    <property type="match status" value="1"/>
</dbReference>
<evidence type="ECO:0000259" key="3">
    <source>
        <dbReference type="SMART" id="SM00822"/>
    </source>
</evidence>
<dbReference type="InterPro" id="IPR036291">
    <property type="entry name" value="NAD(P)-bd_dom_sf"/>
</dbReference>
<organism evidence="4 5">
    <name type="scientific">Paeniglutamicibacter psychrophenolicus</name>
    <dbReference type="NCBI Taxonomy" id="257454"/>
    <lineage>
        <taxon>Bacteria</taxon>
        <taxon>Bacillati</taxon>
        <taxon>Actinomycetota</taxon>
        <taxon>Actinomycetes</taxon>
        <taxon>Micrococcales</taxon>
        <taxon>Micrococcaceae</taxon>
        <taxon>Paeniglutamicibacter</taxon>
    </lineage>
</organism>
<sequence>MSALKLPALELGGKTIMITGAAQGLGAQIAELCSEGGANVVLTDIGSTDEVVQRITAGGGRALGLKLDVTKPGDWDRAVERCLADFGGIDGLVNNAGVTHRVDIQDTTTADWESVMNINLNGPFYGIRAVGATMRRTPGGSIVNISSALGLVGHPAAAYSTSKWAIRGLTRAACGTFAADNIRVNSVHPGVMKTPMAVGGTNAYLDANIDLTPLGRLADSIEVARVVTFLLSEYASYVSGAEIAVDGGYSAFGGQNEAYRIMKEQEESRFAKTSEA</sequence>
<dbReference type="SMART" id="SM00822">
    <property type="entry name" value="PKS_KR"/>
    <property type="match status" value="1"/>
</dbReference>
<protein>
    <submittedName>
        <fullName evidence="4">NAD(P)-dependent dehydrogenase (Short-subunit alcohol dehydrogenase family)</fullName>
    </submittedName>
</protein>
<comment type="similarity">
    <text evidence="1">Belongs to the short-chain dehydrogenases/reductases (SDR) family.</text>
</comment>
<dbReference type="PRINTS" id="PR00080">
    <property type="entry name" value="SDRFAMILY"/>
</dbReference>
<reference evidence="4 5" key="1">
    <citation type="submission" date="2021-03" db="EMBL/GenBank/DDBJ databases">
        <title>Sequencing the genomes of 1000 actinobacteria strains.</title>
        <authorList>
            <person name="Klenk H.-P."/>
        </authorList>
    </citation>
    <scope>NUCLEOTIDE SEQUENCE [LARGE SCALE GENOMIC DNA]</scope>
    <source>
        <strain evidence="4 5">DSM 15454</strain>
    </source>
</reference>
<evidence type="ECO:0000256" key="2">
    <source>
        <dbReference type="ARBA" id="ARBA00023002"/>
    </source>
</evidence>
<feature type="domain" description="Ketoreductase" evidence="3">
    <location>
        <begin position="14"/>
        <end position="185"/>
    </location>
</feature>
<evidence type="ECO:0000256" key="1">
    <source>
        <dbReference type="ARBA" id="ARBA00006484"/>
    </source>
</evidence>
<gene>
    <name evidence="4" type="ORF">JOF46_004326</name>
</gene>
<dbReference type="InterPro" id="IPR020904">
    <property type="entry name" value="Sc_DH/Rdtase_CS"/>
</dbReference>
<dbReference type="PRINTS" id="PR00081">
    <property type="entry name" value="GDHRDH"/>
</dbReference>
<keyword evidence="2" id="KW-0560">Oxidoreductase</keyword>
<evidence type="ECO:0000313" key="5">
    <source>
        <dbReference type="Proteomes" id="UP000766570"/>
    </source>
</evidence>
<accession>A0ABS4WJN3</accession>
<dbReference type="RefSeq" id="WP_209911350.1">
    <property type="nucleotide sequence ID" value="NZ_BAAAMI010000012.1"/>
</dbReference>
<dbReference type="PANTHER" id="PTHR42760:SF133">
    <property type="entry name" value="3-OXOACYL-[ACYL-CARRIER-PROTEIN] REDUCTASE"/>
    <property type="match status" value="1"/>
</dbReference>
<keyword evidence="5" id="KW-1185">Reference proteome</keyword>